<evidence type="ECO:0000313" key="1">
    <source>
        <dbReference type="EMBL" id="SET86009.1"/>
    </source>
</evidence>
<name>A0ABY1CAD3_9FIRM</name>
<gene>
    <name evidence="1" type="ORF">SAMN02745906_2496</name>
</gene>
<sequence>MIGQFYRTLIRSIRKEDITKMSYLSLVGRRLRVVIASFCCCFDKSFCNINICTYTDYVNKLKVRVKREGRKQSKGELPPHVVTYILTETNLFYDAN</sequence>
<protein>
    <submittedName>
        <fullName evidence="1">Uncharacterized protein</fullName>
    </submittedName>
</protein>
<reference evidence="1 2" key="1">
    <citation type="submission" date="2016-10" db="EMBL/GenBank/DDBJ databases">
        <authorList>
            <person name="Varghese N."/>
            <person name="Submissions S."/>
        </authorList>
    </citation>
    <scope>NUCLEOTIDE SEQUENCE [LARGE SCALE GENOMIC DNA]</scope>
    <source>
        <strain evidence="1 2">ATCC 19403</strain>
    </source>
</reference>
<accession>A0ABY1CAD3</accession>
<proteinExistence type="predicted"/>
<dbReference type="EMBL" id="LT630003">
    <property type="protein sequence ID" value="SET86009.1"/>
    <property type="molecule type" value="Genomic_DNA"/>
</dbReference>
<keyword evidence="2" id="KW-1185">Reference proteome</keyword>
<dbReference type="Proteomes" id="UP000198970">
    <property type="component" value="Chromosome I"/>
</dbReference>
<organism evidence="1 2">
    <name type="scientific">Lacrimispora sphenoides JCM 1415</name>
    <dbReference type="NCBI Taxonomy" id="1297793"/>
    <lineage>
        <taxon>Bacteria</taxon>
        <taxon>Bacillati</taxon>
        <taxon>Bacillota</taxon>
        <taxon>Clostridia</taxon>
        <taxon>Lachnospirales</taxon>
        <taxon>Lachnospiraceae</taxon>
        <taxon>Lacrimispora</taxon>
    </lineage>
</organism>
<evidence type="ECO:0000313" key="2">
    <source>
        <dbReference type="Proteomes" id="UP000198970"/>
    </source>
</evidence>